<organism evidence="1 2">
    <name type="scientific">Pseudorhodoplanes sinuspersici</name>
    <dbReference type="NCBI Taxonomy" id="1235591"/>
    <lineage>
        <taxon>Bacteria</taxon>
        <taxon>Pseudomonadati</taxon>
        <taxon>Pseudomonadota</taxon>
        <taxon>Alphaproteobacteria</taxon>
        <taxon>Hyphomicrobiales</taxon>
        <taxon>Pseudorhodoplanes</taxon>
    </lineage>
</organism>
<keyword evidence="2" id="KW-1185">Reference proteome</keyword>
<keyword evidence="1" id="KW-0031">Aminopeptidase</keyword>
<proteinExistence type="predicted"/>
<gene>
    <name evidence="1" type="ORF">CAK95_14180</name>
</gene>
<dbReference type="PANTHER" id="PTHR34448">
    <property type="entry name" value="AMINOPEPTIDASE"/>
    <property type="match status" value="1"/>
</dbReference>
<protein>
    <submittedName>
        <fullName evidence="1">Leucyl aminopeptidase</fullName>
    </submittedName>
</protein>
<dbReference type="GO" id="GO:0004177">
    <property type="term" value="F:aminopeptidase activity"/>
    <property type="evidence" value="ECO:0007669"/>
    <property type="project" value="UniProtKB-KW"/>
</dbReference>
<dbReference type="InterPro" id="IPR052170">
    <property type="entry name" value="M29_Exopeptidase"/>
</dbReference>
<name>A0A1W6ZRU4_9HYPH</name>
<dbReference type="Proteomes" id="UP000194137">
    <property type="component" value="Chromosome"/>
</dbReference>
<dbReference type="RefSeq" id="WP_183044264.1">
    <property type="nucleotide sequence ID" value="NZ_CP021112.1"/>
</dbReference>
<keyword evidence="1" id="KW-0378">Hydrolase</keyword>
<sequence length="350" mass="38744">MSRAVVDVEMLDVFKAELKLCKVKEGEVVAVLSGGNDHPEYAQTFMLAAQSLGATTFHVNVPKYGQRKAAGVQGRHALTGNQPAVDTLKRADMVIDLLGLLFSAEQAEIQAAGARILRVMEPFHILKQMFPTEDLRRRTELSRTLLQSAKVMHITSPGGTDVRYGLKQYPVISEYGYTDESGRWDHWPSGFAFTQATDGEVNGTVVLMPGDILCAFKRYIQSPVTLIIKDGYIVDLKGEGTDAHLIRNYIESFGDPRGWAISHIGWGSNERAHWHHIAASQQLASEHIMNALSFYGNVLFSTGPNTELGGTNDTPCHLDIPLRGCSLWLDDIHILNRGEFAYPELRVPGR</sequence>
<dbReference type="Pfam" id="PF26233">
    <property type="entry name" value="NicX"/>
    <property type="match status" value="1"/>
</dbReference>
<keyword evidence="1" id="KW-0645">Protease</keyword>
<dbReference type="PANTHER" id="PTHR34448:SF1">
    <property type="entry name" value="BLL6088 PROTEIN"/>
    <property type="match status" value="1"/>
</dbReference>
<dbReference type="STRING" id="1235591.CAK95_14180"/>
<dbReference type="KEGG" id="psin:CAK95_14180"/>
<dbReference type="SUPFAM" id="SSF144052">
    <property type="entry name" value="Thermophilic metalloprotease-like"/>
    <property type="match status" value="1"/>
</dbReference>
<dbReference type="EMBL" id="CP021112">
    <property type="protein sequence ID" value="ARQ00104.1"/>
    <property type="molecule type" value="Genomic_DNA"/>
</dbReference>
<reference evidence="1 2" key="1">
    <citation type="submission" date="2017-05" db="EMBL/GenBank/DDBJ databases">
        <title>Full genome sequence of Pseudorhodoplanes sinuspersici.</title>
        <authorList>
            <person name="Dastgheib S.M.M."/>
            <person name="Shavandi M."/>
            <person name="Tirandaz H."/>
        </authorList>
    </citation>
    <scope>NUCLEOTIDE SEQUENCE [LARGE SCALE GENOMIC DNA]</scope>
    <source>
        <strain evidence="1 2">RIPI110</strain>
    </source>
</reference>
<evidence type="ECO:0000313" key="1">
    <source>
        <dbReference type="EMBL" id="ARQ00104.1"/>
    </source>
</evidence>
<evidence type="ECO:0000313" key="2">
    <source>
        <dbReference type="Proteomes" id="UP000194137"/>
    </source>
</evidence>
<dbReference type="InterPro" id="IPR058739">
    <property type="entry name" value="NicX"/>
</dbReference>
<dbReference type="AlphaFoldDB" id="A0A1W6ZRU4"/>
<accession>A0A1W6ZRU4</accession>